<feature type="domain" description="C2H2-type" evidence="10">
    <location>
        <begin position="278"/>
        <end position="305"/>
    </location>
</feature>
<feature type="domain" description="C2H2-type" evidence="10">
    <location>
        <begin position="362"/>
        <end position="389"/>
    </location>
</feature>
<keyword evidence="6" id="KW-0805">Transcription regulation</keyword>
<protein>
    <submittedName>
        <fullName evidence="12">Zinc finger protein 729-like</fullName>
    </submittedName>
</protein>
<evidence type="ECO:0000256" key="7">
    <source>
        <dbReference type="ARBA" id="ARBA00023163"/>
    </source>
</evidence>
<dbReference type="PANTHER" id="PTHR24409">
    <property type="entry name" value="ZINC FINGER PROTEIN 142"/>
    <property type="match status" value="1"/>
</dbReference>
<dbReference type="GO" id="GO:0000977">
    <property type="term" value="F:RNA polymerase II transcription regulatory region sequence-specific DNA binding"/>
    <property type="evidence" value="ECO:0007669"/>
    <property type="project" value="TreeGrafter"/>
</dbReference>
<evidence type="ECO:0000256" key="3">
    <source>
        <dbReference type="ARBA" id="ARBA00022737"/>
    </source>
</evidence>
<accession>A0A3Q0JGD1</accession>
<dbReference type="InterPro" id="IPR036236">
    <property type="entry name" value="Znf_C2H2_sf"/>
</dbReference>
<dbReference type="Gene3D" id="3.30.160.60">
    <property type="entry name" value="Classic Zinc Finger"/>
    <property type="match status" value="13"/>
</dbReference>
<keyword evidence="8" id="KW-0539">Nucleus</keyword>
<dbReference type="STRING" id="121845.A0A3Q0JGD1"/>
<evidence type="ECO:0000256" key="6">
    <source>
        <dbReference type="ARBA" id="ARBA00023015"/>
    </source>
</evidence>
<dbReference type="PROSITE" id="PS50157">
    <property type="entry name" value="ZINC_FINGER_C2H2_2"/>
    <property type="match status" value="18"/>
</dbReference>
<feature type="domain" description="C2H2-type" evidence="10">
    <location>
        <begin position="715"/>
        <end position="743"/>
    </location>
</feature>
<feature type="domain" description="C2H2-type" evidence="10">
    <location>
        <begin position="333"/>
        <end position="361"/>
    </location>
</feature>
<name>A0A3Q0JGD1_DIACI</name>
<feature type="domain" description="C2H2-type" evidence="10">
    <location>
        <begin position="110"/>
        <end position="138"/>
    </location>
</feature>
<dbReference type="SUPFAM" id="SSF57667">
    <property type="entry name" value="beta-beta-alpha zinc fingers"/>
    <property type="match status" value="7"/>
</dbReference>
<feature type="domain" description="C2H2-type" evidence="10">
    <location>
        <begin position="423"/>
        <end position="450"/>
    </location>
</feature>
<dbReference type="PANTHER" id="PTHR24409:SF295">
    <property type="entry name" value="AZ2-RELATED"/>
    <property type="match status" value="1"/>
</dbReference>
<dbReference type="Pfam" id="PF00096">
    <property type="entry name" value="zf-C2H2"/>
    <property type="match status" value="7"/>
</dbReference>
<feature type="domain" description="C2H2-type" evidence="10">
    <location>
        <begin position="772"/>
        <end position="799"/>
    </location>
</feature>
<keyword evidence="5" id="KW-0862">Zinc</keyword>
<feature type="domain" description="C2H2-type" evidence="10">
    <location>
        <begin position="799"/>
        <end position="827"/>
    </location>
</feature>
<dbReference type="GO" id="GO:0005634">
    <property type="term" value="C:nucleus"/>
    <property type="evidence" value="ECO:0007669"/>
    <property type="project" value="TreeGrafter"/>
</dbReference>
<proteinExistence type="inferred from homology"/>
<keyword evidence="3" id="KW-0677">Repeat</keyword>
<dbReference type="RefSeq" id="XP_026687449.1">
    <property type="nucleotide sequence ID" value="XM_026831648.1"/>
</dbReference>
<dbReference type="FunFam" id="3.30.160.60:FF:000100">
    <property type="entry name" value="Zinc finger 45-like"/>
    <property type="match status" value="2"/>
</dbReference>
<dbReference type="SMART" id="SM00355">
    <property type="entry name" value="ZnF_C2H2"/>
    <property type="match status" value="22"/>
</dbReference>
<keyword evidence="11" id="KW-1185">Reference proteome</keyword>
<feature type="non-terminal residue" evidence="12">
    <location>
        <position position="1"/>
    </location>
</feature>
<dbReference type="GO" id="GO:0000981">
    <property type="term" value="F:DNA-binding transcription factor activity, RNA polymerase II-specific"/>
    <property type="evidence" value="ECO:0007669"/>
    <property type="project" value="TreeGrafter"/>
</dbReference>
<dbReference type="PaxDb" id="121845-A0A3Q0JGD1"/>
<evidence type="ECO:0000256" key="5">
    <source>
        <dbReference type="ARBA" id="ARBA00022833"/>
    </source>
</evidence>
<gene>
    <name evidence="12" type="primary">LOC103520601</name>
</gene>
<organism evidence="11 12">
    <name type="scientific">Diaphorina citri</name>
    <name type="common">Asian citrus psyllid</name>
    <dbReference type="NCBI Taxonomy" id="121845"/>
    <lineage>
        <taxon>Eukaryota</taxon>
        <taxon>Metazoa</taxon>
        <taxon>Ecdysozoa</taxon>
        <taxon>Arthropoda</taxon>
        <taxon>Hexapoda</taxon>
        <taxon>Insecta</taxon>
        <taxon>Pterygota</taxon>
        <taxon>Neoptera</taxon>
        <taxon>Paraneoptera</taxon>
        <taxon>Hemiptera</taxon>
        <taxon>Sternorrhyncha</taxon>
        <taxon>Psylloidea</taxon>
        <taxon>Psyllidae</taxon>
        <taxon>Diaphorininae</taxon>
        <taxon>Diaphorina</taxon>
    </lineage>
</organism>
<feature type="domain" description="C2H2-type" evidence="10">
    <location>
        <begin position="856"/>
        <end position="882"/>
    </location>
</feature>
<keyword evidence="2" id="KW-0479">Metal-binding</keyword>
<evidence type="ECO:0000256" key="8">
    <source>
        <dbReference type="ARBA" id="ARBA00023242"/>
    </source>
</evidence>
<reference evidence="12" key="1">
    <citation type="submission" date="2025-08" db="UniProtKB">
        <authorList>
            <consortium name="RefSeq"/>
        </authorList>
    </citation>
    <scope>IDENTIFICATION</scope>
</reference>
<evidence type="ECO:0000259" key="10">
    <source>
        <dbReference type="PROSITE" id="PS50157"/>
    </source>
</evidence>
<dbReference type="PROSITE" id="PS00028">
    <property type="entry name" value="ZINC_FINGER_C2H2_1"/>
    <property type="match status" value="16"/>
</dbReference>
<sequence length="882" mass="103157">FQLEHSEYLFNETINWYRCNICRDKLFKKFRNLRIHMKQVHRQNIIDSNGDTFTVKSIEDVTSPCEECKELCVLSKYCIKHKDCSKAMSTPAPSSESVCIEHSNLFPKCHSCQKCEESFGNCNNLWSHMFIKHENSDFVCNLCGDPCFNRVKYAPLLLRHMKEEHYFRLDIPDAISRLRYRVQVVSQDESVQFRCPECSVQFSDFQALRGHLFSHSDERMYACEECGKSFKTKIQLCAHKELVHEGKQRSVCDTCGRTYKTKHSLNQHMKIHSDVRGYVCDICGATFKQRESLCSHRFSHRDRKYTCNFCGASFKHPNTLRSHTKRHTEPKNQVCPFCGRKFLRPDTLRNHIGVAHNTEMPFVCEICNSAFKIKKELQRHYKTVKMPRPELLLLILKICTSYSTEPERYFLLDLWCYRCMMVWTCCKCVAKYTSRSHLSLHLLSHSSDADSDDDHELHICSLCRGLKDSHFIYVALDSALYCAHCDQVFTDKNILELHIKIEHDKRNVSWFVCLVCGCRLFRRKNDLRKHMQDVHSVYHMDSDLCAVSRLQDITFPCEECKELCVLSKYCIKHKDCSKAMSTPAPSSESVCIEHGNLFPKCHSCQKCEESFDNCNNLWSHMFIKHENSDFVCNLCPPGSKVVVKYVHYLERHVRKHHTMLLRLPKVHSHFRKKNAIHVNNINKKVSYKCPDCSVIVVSYSGFKSHLDIHNVEKEYFCHICKKVFLRNRNLVCHIKAVHENVREHQCSVCGKAFADITNMKVHMRIHTGEKKYVCETCGASFALWGSLNVHSYSHTNTQFVCSYCGNTYKNPKALTSHIRNSHTIHQKSICDVCGKEFRMKRQLKEHMAVHTTDRPFVCNMCPSTFKLKKHLRQHYKVHLKME</sequence>
<dbReference type="Proteomes" id="UP000079169">
    <property type="component" value="Unplaced"/>
</dbReference>
<feature type="domain" description="C2H2-type" evidence="10">
    <location>
        <begin position="687"/>
        <end position="714"/>
    </location>
</feature>
<dbReference type="KEGG" id="dci:103520601"/>
<dbReference type="GeneID" id="103520601"/>
<feature type="domain" description="C2H2-type" evidence="10">
    <location>
        <begin position="602"/>
        <end position="630"/>
    </location>
</feature>
<keyword evidence="4 9" id="KW-0863">Zinc-finger</keyword>
<evidence type="ECO:0000256" key="4">
    <source>
        <dbReference type="ARBA" id="ARBA00022771"/>
    </source>
</evidence>
<dbReference type="Pfam" id="PF13912">
    <property type="entry name" value="zf-C2H2_6"/>
    <property type="match status" value="2"/>
</dbReference>
<evidence type="ECO:0000256" key="2">
    <source>
        <dbReference type="ARBA" id="ARBA00022723"/>
    </source>
</evidence>
<feature type="domain" description="C2H2-type" evidence="10">
    <location>
        <begin position="221"/>
        <end position="249"/>
    </location>
</feature>
<dbReference type="InterPro" id="IPR013087">
    <property type="entry name" value="Znf_C2H2_type"/>
</dbReference>
<dbReference type="FunFam" id="3.30.160.60:FF:000761">
    <property type="entry name" value="Zinc finger protein 449"/>
    <property type="match status" value="1"/>
</dbReference>
<evidence type="ECO:0000313" key="11">
    <source>
        <dbReference type="Proteomes" id="UP000079169"/>
    </source>
</evidence>
<feature type="domain" description="C2H2-type" evidence="10">
    <location>
        <begin position="305"/>
        <end position="332"/>
    </location>
</feature>
<comment type="similarity">
    <text evidence="1">Belongs to the krueppel C2H2-type zinc-finger protein family.</text>
</comment>
<feature type="domain" description="C2H2-type" evidence="10">
    <location>
        <begin position="250"/>
        <end position="277"/>
    </location>
</feature>
<evidence type="ECO:0000256" key="1">
    <source>
        <dbReference type="ARBA" id="ARBA00006991"/>
    </source>
</evidence>
<feature type="domain" description="C2H2-type" evidence="10">
    <location>
        <begin position="744"/>
        <end position="771"/>
    </location>
</feature>
<evidence type="ECO:0000313" key="12">
    <source>
        <dbReference type="RefSeq" id="XP_026687449.1"/>
    </source>
</evidence>
<feature type="domain" description="C2H2-type" evidence="10">
    <location>
        <begin position="193"/>
        <end position="220"/>
    </location>
</feature>
<evidence type="ECO:0000256" key="9">
    <source>
        <dbReference type="PROSITE-ProRule" id="PRU00042"/>
    </source>
</evidence>
<dbReference type="AlphaFoldDB" id="A0A3Q0JGD1"/>
<feature type="domain" description="C2H2-type" evidence="10">
    <location>
        <begin position="480"/>
        <end position="508"/>
    </location>
</feature>
<keyword evidence="7" id="KW-0804">Transcription</keyword>
<feature type="domain" description="C2H2-type" evidence="10">
    <location>
        <begin position="828"/>
        <end position="855"/>
    </location>
</feature>
<dbReference type="GO" id="GO:0008270">
    <property type="term" value="F:zinc ion binding"/>
    <property type="evidence" value="ECO:0007669"/>
    <property type="project" value="UniProtKB-KW"/>
</dbReference>